<evidence type="ECO:0000313" key="3">
    <source>
        <dbReference type="WBParaSite" id="BTMF_0000273401-mRNA-1"/>
    </source>
</evidence>
<evidence type="ECO:0000313" key="1">
    <source>
        <dbReference type="EMBL" id="VDO11678.1"/>
    </source>
</evidence>
<gene>
    <name evidence="1" type="ORF">BTMF_LOCUS2058</name>
</gene>
<reference evidence="1 2" key="2">
    <citation type="submission" date="2018-11" db="EMBL/GenBank/DDBJ databases">
        <authorList>
            <consortium name="Pathogen Informatics"/>
        </authorList>
    </citation>
    <scope>NUCLEOTIDE SEQUENCE [LARGE SCALE GENOMIC DNA]</scope>
</reference>
<keyword evidence="2" id="KW-1185">Reference proteome</keyword>
<sequence>MKLNICLAQPKVLAQSSALAALCTLAFSPLAKYDNLDLATFLTLPLITIHLPIPNLTSYTNLLFHSLVQKYDYFRC</sequence>
<dbReference type="AlphaFoldDB" id="A0A0R3Q8S6"/>
<organism evidence="3">
    <name type="scientific">Brugia timori</name>
    <dbReference type="NCBI Taxonomy" id="42155"/>
    <lineage>
        <taxon>Eukaryota</taxon>
        <taxon>Metazoa</taxon>
        <taxon>Ecdysozoa</taxon>
        <taxon>Nematoda</taxon>
        <taxon>Chromadorea</taxon>
        <taxon>Rhabditida</taxon>
        <taxon>Spirurina</taxon>
        <taxon>Spiruromorpha</taxon>
        <taxon>Filarioidea</taxon>
        <taxon>Onchocercidae</taxon>
        <taxon>Brugia</taxon>
    </lineage>
</organism>
<proteinExistence type="predicted"/>
<name>A0A0R3Q8S6_9BILA</name>
<evidence type="ECO:0000313" key="2">
    <source>
        <dbReference type="Proteomes" id="UP000280834"/>
    </source>
</evidence>
<dbReference type="Proteomes" id="UP000280834">
    <property type="component" value="Unassembled WGS sequence"/>
</dbReference>
<dbReference type="EMBL" id="UZAG01001605">
    <property type="protein sequence ID" value="VDO11678.1"/>
    <property type="molecule type" value="Genomic_DNA"/>
</dbReference>
<accession>A0A0R3Q8S6</accession>
<dbReference type="WBParaSite" id="BTMF_0000273401-mRNA-1">
    <property type="protein sequence ID" value="BTMF_0000273401-mRNA-1"/>
    <property type="gene ID" value="BTMF_0000273401"/>
</dbReference>
<protein>
    <submittedName>
        <fullName evidence="3">Ovule protein</fullName>
    </submittedName>
</protein>
<reference evidence="3" key="1">
    <citation type="submission" date="2017-02" db="UniProtKB">
        <authorList>
            <consortium name="WormBaseParasite"/>
        </authorList>
    </citation>
    <scope>IDENTIFICATION</scope>
</reference>